<feature type="disulfide bond" evidence="3">
    <location>
        <begin position="148"/>
        <end position="198"/>
    </location>
</feature>
<keyword evidence="5" id="KW-1185">Reference proteome</keyword>
<sequence>VILSRAEKKNVYASIYVLDPPAPHMDPSLLLAFPLCLALSTPCNACIYKMLHPQAVYRTSDVGEYRQSKCRSRSHQGIFKGPLKADEIHEIYSPPTKNACGYSIGMEYPHALCSLLGTGYLTAGRIHFTNCYLVYPWSRLSQKQGCGCHIQPCIMCEHPCPEPDVNECTWEQKDCDFRYWMEEQTISSMCFPGKSGQCKWTAIPLNGTKIIPS</sequence>
<organism evidence="4 5">
    <name type="scientific">Marmota marmota marmota</name>
    <name type="common">Alpine marmot</name>
    <dbReference type="NCBI Taxonomy" id="9994"/>
    <lineage>
        <taxon>Eukaryota</taxon>
        <taxon>Metazoa</taxon>
        <taxon>Chordata</taxon>
        <taxon>Craniata</taxon>
        <taxon>Vertebrata</taxon>
        <taxon>Euteleostomi</taxon>
        <taxon>Mammalia</taxon>
        <taxon>Eutheria</taxon>
        <taxon>Euarchontoglires</taxon>
        <taxon>Glires</taxon>
        <taxon>Rodentia</taxon>
        <taxon>Sciuromorpha</taxon>
        <taxon>Sciuridae</taxon>
        <taxon>Xerinae</taxon>
        <taxon>Marmotini</taxon>
        <taxon>Marmota</taxon>
    </lineage>
</organism>
<dbReference type="GO" id="GO:0008191">
    <property type="term" value="F:metalloendopeptidase inhibitor activity"/>
    <property type="evidence" value="ECO:0007669"/>
    <property type="project" value="InterPro"/>
</dbReference>
<dbReference type="SUPFAM" id="SSF50242">
    <property type="entry name" value="TIMP-like"/>
    <property type="match status" value="1"/>
</dbReference>
<feature type="disulfide bond" evidence="3">
    <location>
        <begin position="168"/>
        <end position="190"/>
    </location>
</feature>
<dbReference type="Gene3D" id="2.40.50.120">
    <property type="match status" value="1"/>
</dbReference>
<dbReference type="GO" id="GO:0031012">
    <property type="term" value="C:extracellular matrix"/>
    <property type="evidence" value="ECO:0007669"/>
    <property type="project" value="TreeGrafter"/>
</dbReference>
<keyword evidence="3" id="KW-1015">Disulfide bond</keyword>
<dbReference type="AlphaFoldDB" id="A0A8C5ZGL0"/>
<reference evidence="4" key="1">
    <citation type="submission" date="2025-08" db="UniProtKB">
        <authorList>
            <consortium name="Ensembl"/>
        </authorList>
    </citation>
    <scope>IDENTIFICATION</scope>
</reference>
<evidence type="ECO:0000256" key="3">
    <source>
        <dbReference type="PIRSR" id="PIRSR601820-3"/>
    </source>
</evidence>
<dbReference type="GO" id="GO:0009725">
    <property type="term" value="P:response to hormone"/>
    <property type="evidence" value="ECO:0007669"/>
    <property type="project" value="TreeGrafter"/>
</dbReference>
<feature type="disulfide bond" evidence="3">
    <location>
        <begin position="153"/>
        <end position="160"/>
    </location>
</feature>
<dbReference type="Ensembl" id="ENSMMMT00000016101.1">
    <property type="protein sequence ID" value="ENSMMMP00000014121.1"/>
    <property type="gene ID" value="ENSMMMG00000012568.1"/>
</dbReference>
<proteinExistence type="predicted"/>
<dbReference type="PANTHER" id="PTHR11844:SF10">
    <property type="entry name" value="NTR DOMAIN-CONTAINING PROTEIN"/>
    <property type="match status" value="1"/>
</dbReference>
<evidence type="ECO:0000313" key="4">
    <source>
        <dbReference type="Ensembl" id="ENSMMMP00000014121.1"/>
    </source>
</evidence>
<dbReference type="GO" id="GO:0051045">
    <property type="term" value="P:negative regulation of membrane protein ectodomain proteolysis"/>
    <property type="evidence" value="ECO:0007669"/>
    <property type="project" value="TreeGrafter"/>
</dbReference>
<dbReference type="GO" id="GO:0005615">
    <property type="term" value="C:extracellular space"/>
    <property type="evidence" value="ECO:0007669"/>
    <property type="project" value="TreeGrafter"/>
</dbReference>
<dbReference type="InterPro" id="IPR001820">
    <property type="entry name" value="TIMP"/>
</dbReference>
<accession>A0A8C5ZGL0</accession>
<dbReference type="GO" id="GO:0034097">
    <property type="term" value="P:response to cytokine"/>
    <property type="evidence" value="ECO:0007669"/>
    <property type="project" value="TreeGrafter"/>
</dbReference>
<protein>
    <submittedName>
        <fullName evidence="4">Uncharacterized protein</fullName>
    </submittedName>
</protein>
<dbReference type="PANTHER" id="PTHR11844">
    <property type="entry name" value="METALLOPROTEASE INHIBITOR"/>
    <property type="match status" value="1"/>
</dbReference>
<evidence type="ECO:0000313" key="5">
    <source>
        <dbReference type="Proteomes" id="UP000694407"/>
    </source>
</evidence>
<dbReference type="Gene3D" id="3.90.370.10">
    <property type="entry name" value="Tissue inhibitor of metalloproteinase-1. Chain B, domain 1"/>
    <property type="match status" value="1"/>
</dbReference>
<comment type="subcellular location">
    <subcellularLocation>
        <location evidence="1">Secreted</location>
    </subcellularLocation>
</comment>
<evidence type="ECO:0000256" key="2">
    <source>
        <dbReference type="ARBA" id="ARBA00022525"/>
    </source>
</evidence>
<evidence type="ECO:0000256" key="1">
    <source>
        <dbReference type="ARBA" id="ARBA00004613"/>
    </source>
</evidence>
<dbReference type="GO" id="GO:0002020">
    <property type="term" value="F:protease binding"/>
    <property type="evidence" value="ECO:0007669"/>
    <property type="project" value="TreeGrafter"/>
</dbReference>
<dbReference type="InterPro" id="IPR008993">
    <property type="entry name" value="TIMP-like_OB-fold"/>
</dbReference>
<reference evidence="4" key="2">
    <citation type="submission" date="2025-09" db="UniProtKB">
        <authorList>
            <consortium name="Ensembl"/>
        </authorList>
    </citation>
    <scope>IDENTIFICATION</scope>
</reference>
<dbReference type="Pfam" id="PF00965">
    <property type="entry name" value="TIMP"/>
    <property type="match status" value="1"/>
</dbReference>
<dbReference type="Proteomes" id="UP000694407">
    <property type="component" value="Unplaced"/>
</dbReference>
<dbReference type="GeneTree" id="ENSGT00940000165693"/>
<keyword evidence="2" id="KW-0964">Secreted</keyword>
<name>A0A8C5ZGL0_MARMA</name>
<dbReference type="SMART" id="SM00206">
    <property type="entry name" value="NTR"/>
    <property type="match status" value="1"/>
</dbReference>
<dbReference type="InterPro" id="IPR027465">
    <property type="entry name" value="TIMP_C"/>
</dbReference>